<feature type="transmembrane region" description="Helical" evidence="12">
    <location>
        <begin position="376"/>
        <end position="396"/>
    </location>
</feature>
<dbReference type="PANTHER" id="PTHR22760">
    <property type="entry name" value="GLYCOSYLTRANSFERASE"/>
    <property type="match status" value="1"/>
</dbReference>
<reference evidence="14 15" key="1">
    <citation type="submission" date="2018-03" db="EMBL/GenBank/DDBJ databases">
        <authorList>
            <person name="Guldener U."/>
        </authorList>
    </citation>
    <scope>NUCLEOTIDE SEQUENCE [LARGE SCALE GENOMIC DNA]</scope>
    <source>
        <strain evidence="14 15">NBRC100155</strain>
    </source>
</reference>
<evidence type="ECO:0000256" key="7">
    <source>
        <dbReference type="ARBA" id="ARBA00022824"/>
    </source>
</evidence>
<keyword evidence="8 12" id="KW-1133">Transmembrane helix</keyword>
<evidence type="ECO:0000256" key="8">
    <source>
        <dbReference type="ARBA" id="ARBA00022989"/>
    </source>
</evidence>
<evidence type="ECO:0000256" key="12">
    <source>
        <dbReference type="RuleBase" id="RU363075"/>
    </source>
</evidence>
<dbReference type="AlphaFoldDB" id="A0A5C3DRI5"/>
<accession>A0A5C3DRI5</accession>
<evidence type="ECO:0000256" key="3">
    <source>
        <dbReference type="ARBA" id="ARBA00007063"/>
    </source>
</evidence>
<comment type="pathway">
    <text evidence="2">Protein modification; protein glycosylation.</text>
</comment>
<dbReference type="OrthoDB" id="19039at2759"/>
<keyword evidence="13" id="KW-0732">Signal</keyword>
<protein>
    <recommendedName>
        <fullName evidence="12">Mannosyltransferase</fullName>
        <ecNumber evidence="12">2.4.1.-</ecNumber>
    </recommendedName>
</protein>
<feature type="transmembrane region" description="Helical" evidence="12">
    <location>
        <begin position="353"/>
        <end position="370"/>
    </location>
</feature>
<dbReference type="GO" id="GO:0052917">
    <property type="term" value="F:dol-P-Man:Man(7)GlcNAc(2)-PP-Dol alpha-1,6-mannosyltransferase activity"/>
    <property type="evidence" value="ECO:0007669"/>
    <property type="project" value="UniProtKB-EC"/>
</dbReference>
<feature type="transmembrane region" description="Helical" evidence="12">
    <location>
        <begin position="166"/>
        <end position="186"/>
    </location>
</feature>
<keyword evidence="4 12" id="KW-0328">Glycosyltransferase</keyword>
<evidence type="ECO:0000256" key="10">
    <source>
        <dbReference type="ARBA" id="ARBA00044721"/>
    </source>
</evidence>
<dbReference type="UniPathway" id="UPA00378"/>
<keyword evidence="9 12" id="KW-0472">Membrane</keyword>
<comment type="subcellular location">
    <subcellularLocation>
        <location evidence="1 12">Endoplasmic reticulum membrane</location>
        <topology evidence="1 12">Multi-pass membrane protein</topology>
    </subcellularLocation>
</comment>
<evidence type="ECO:0000256" key="6">
    <source>
        <dbReference type="ARBA" id="ARBA00022692"/>
    </source>
</evidence>
<feature type="transmembrane region" description="Helical" evidence="12">
    <location>
        <begin position="403"/>
        <end position="428"/>
    </location>
</feature>
<evidence type="ECO:0000313" key="14">
    <source>
        <dbReference type="EMBL" id="SPO20918.1"/>
    </source>
</evidence>
<feature type="signal peptide" evidence="13">
    <location>
        <begin position="1"/>
        <end position="22"/>
    </location>
</feature>
<dbReference type="EMBL" id="OOIN01000002">
    <property type="protein sequence ID" value="SPO20918.1"/>
    <property type="molecule type" value="Genomic_DNA"/>
</dbReference>
<dbReference type="GO" id="GO:0006487">
    <property type="term" value="P:protein N-linked glycosylation"/>
    <property type="evidence" value="ECO:0007669"/>
    <property type="project" value="TreeGrafter"/>
</dbReference>
<keyword evidence="6 12" id="KW-0812">Transmembrane</keyword>
<gene>
    <name evidence="14" type="ORF">UTRI_00395</name>
</gene>
<organism evidence="14 15">
    <name type="scientific">Ustilago trichophora</name>
    <dbReference type="NCBI Taxonomy" id="86804"/>
    <lineage>
        <taxon>Eukaryota</taxon>
        <taxon>Fungi</taxon>
        <taxon>Dikarya</taxon>
        <taxon>Basidiomycota</taxon>
        <taxon>Ustilaginomycotina</taxon>
        <taxon>Ustilaginomycetes</taxon>
        <taxon>Ustilaginales</taxon>
        <taxon>Ustilaginaceae</taxon>
        <taxon>Ustilago</taxon>
    </lineage>
</organism>
<evidence type="ECO:0000256" key="13">
    <source>
        <dbReference type="SAM" id="SignalP"/>
    </source>
</evidence>
<comment type="catalytic activity">
    <reaction evidence="11">
        <text>an alpha-D-Man-(1-&gt;2)-alpha-D-Man-(1-&gt;2)-alpha-D-Man-(1-&gt;3)-[alpha-D-Man-(1-&gt;2)-alpha-D-Man-(1-&gt;3)-alpha-D-Man-(1-&gt;6)]-beta-D-Man-(1-&gt;4)-beta-D-GlcNAc-(1-&gt;4)-alpha-D-GlcNAc-diphospho-di-trans,poly-cis-dolichol + a di-trans,poly-cis-dolichyl beta-D-mannosyl phosphate = an alpha-D-Man-(1-&gt;2)-alpha-D-Man-(1-&gt;2)-alpha-D-Man-(1-&gt;3)-[alpha-D-Man-(1-&gt;2)-alpha-D-Man-(1-&gt;3)-[alpha-D-Man-(1-&gt;6)]-alpha-D-Man-(1-&gt;6)]-beta-D-Man-(1-&gt;4)-beta-D-GlcNAc-(1-&gt;4)-alpha-D-GlcNAc-diphospho-di-trans,poly-cis-dolichol + a di-trans,poly-cis-dolichyl phosphate + H(+)</text>
        <dbReference type="Rhea" id="RHEA:29535"/>
        <dbReference type="Rhea" id="RHEA-COMP:19498"/>
        <dbReference type="Rhea" id="RHEA-COMP:19501"/>
        <dbReference type="Rhea" id="RHEA-COMP:19518"/>
        <dbReference type="Rhea" id="RHEA-COMP:19519"/>
        <dbReference type="ChEBI" id="CHEBI:15378"/>
        <dbReference type="ChEBI" id="CHEBI:57683"/>
        <dbReference type="ChEBI" id="CHEBI:58211"/>
        <dbReference type="ChEBI" id="CHEBI:132517"/>
        <dbReference type="ChEBI" id="CHEBI:132519"/>
        <dbReference type="EC" id="2.4.1.260"/>
    </reaction>
    <physiologicalReaction direction="left-to-right" evidence="11">
        <dbReference type="Rhea" id="RHEA:29536"/>
    </physiologicalReaction>
</comment>
<feature type="transmembrane region" description="Helical" evidence="12">
    <location>
        <begin position="321"/>
        <end position="341"/>
    </location>
</feature>
<feature type="transmembrane region" description="Helical" evidence="12">
    <location>
        <begin position="141"/>
        <end position="160"/>
    </location>
</feature>
<name>A0A5C3DRI5_9BASI</name>
<evidence type="ECO:0000256" key="9">
    <source>
        <dbReference type="ARBA" id="ARBA00023136"/>
    </source>
</evidence>
<evidence type="ECO:0000256" key="5">
    <source>
        <dbReference type="ARBA" id="ARBA00022679"/>
    </source>
</evidence>
<evidence type="ECO:0000313" key="15">
    <source>
        <dbReference type="Proteomes" id="UP000324022"/>
    </source>
</evidence>
<evidence type="ECO:0000256" key="4">
    <source>
        <dbReference type="ARBA" id="ARBA00022676"/>
    </source>
</evidence>
<sequence length="627" mass="68962">MERLSSLVWLCGLPCLLVLVSWRTLSCPYTKVEESFTIQAVHDILSFGVSPDALARYDHQVFPGAVPRSFIGPILLSAISYVFILLSRSFGAVKTSADIQIIVRLCLATTNVTAIAFFCQQCFATTAKAGKRSTFGTHTQAGLFLLITAVQFHFAFWVSRTIPNSLSLPFVVVALALVCRNIGTDIKRPTRASHDAKAAIWLLTFSAVVLRLEIVATLIPVGLYLLITGRISFWAGLKAGILSGSTSVLLTTMTDTYFWQDLSQAPARNMLSIFLVSLRNIVVSNKPMPLWPELHALLFNVVEGKSGEWGVSPWHAYATSLVPKLLAFTCPLVLLGVLQLLRFQRSAVEARARFLLLTAITHIAMLSLLGHKEWRFAFYVLPALNVVAATGGGVLIRSWPGKAILATLVLLQIGLSWFTGHLSAINYPGGEALRLLHEQLASGSDGQVIVHIDVLPAMTGVTLFQSLNLERNRSYGRLDRFAEVLPTTCEKDQCWIYDKTEDLLTNGPEAAQAWSSFTHLITEAPGCNVLRSKSPSSSEKGAVLAETDQPFEPIAPPISAFSGLKRKTISQIKNDLISLPRALFTIYPLVSSAEKESFAHLMRLALPVIIKEDPAVWMCRRKDKFTR</sequence>
<comment type="similarity">
    <text evidence="3 12">Belongs to the glycosyltransferase 22 family.</text>
</comment>
<dbReference type="Pfam" id="PF03901">
    <property type="entry name" value="Glyco_transf_22"/>
    <property type="match status" value="1"/>
</dbReference>
<keyword evidence="7 12" id="KW-0256">Endoplasmic reticulum</keyword>
<evidence type="ECO:0000256" key="2">
    <source>
        <dbReference type="ARBA" id="ARBA00004922"/>
    </source>
</evidence>
<feature type="chain" id="PRO_5023150348" description="Mannosyltransferase" evidence="13">
    <location>
        <begin position="23"/>
        <end position="627"/>
    </location>
</feature>
<feature type="transmembrane region" description="Helical" evidence="12">
    <location>
        <begin position="198"/>
        <end position="227"/>
    </location>
</feature>
<dbReference type="GO" id="GO:0005789">
    <property type="term" value="C:endoplasmic reticulum membrane"/>
    <property type="evidence" value="ECO:0007669"/>
    <property type="project" value="UniProtKB-SubCell"/>
</dbReference>
<feature type="transmembrane region" description="Helical" evidence="12">
    <location>
        <begin position="233"/>
        <end position="253"/>
    </location>
</feature>
<dbReference type="InterPro" id="IPR005599">
    <property type="entry name" value="GPI_mannosylTrfase"/>
</dbReference>
<dbReference type="EC" id="2.4.1.-" evidence="12"/>
<evidence type="ECO:0000256" key="11">
    <source>
        <dbReference type="ARBA" id="ARBA00048899"/>
    </source>
</evidence>
<proteinExistence type="inferred from homology"/>
<keyword evidence="5 14" id="KW-0808">Transferase</keyword>
<comment type="function">
    <text evidence="10">Mannosyltransferase that operates in the biosynthetic pathway of dolichol-linked oligosaccharides, the glycan precursors employed in protein asparagine (N)-glycosylation. The assembly of dolichol-linked oligosaccharides begins on the cytosolic side of the endoplasmic reticulum membrane and finishes in its lumen. The sequential addition of sugars to dolichol pyrophosphate produces dolichol-linked oligosaccharides containing fourteen sugars, including two GlcNAcs, nine mannoses and three glucoses. Once assembled, the oligosaccharide is transferred from the lipid to nascent proteins by oligosaccharyltransferases. In the lumen of the endoplasmic reticulum, adds the eighth mannose residue in an alpha-1,6 linkage onto Man(7)GlcNAc(2)-PP-dolichol to produce Man(8)GlcNAc(2)-PP-dolichol.</text>
</comment>
<feature type="transmembrane region" description="Helical" evidence="12">
    <location>
        <begin position="70"/>
        <end position="86"/>
    </location>
</feature>
<dbReference type="PANTHER" id="PTHR22760:SF1">
    <property type="entry name" value="DOL-P-MAN:MAN(7)GLCNAC(2)-PP-DOL ALPHA-1,6-MANNOSYLTRANSFERASE"/>
    <property type="match status" value="1"/>
</dbReference>
<keyword evidence="15" id="KW-1185">Reference proteome</keyword>
<evidence type="ECO:0000256" key="1">
    <source>
        <dbReference type="ARBA" id="ARBA00004477"/>
    </source>
</evidence>
<dbReference type="Proteomes" id="UP000324022">
    <property type="component" value="Unassembled WGS sequence"/>
</dbReference>